<evidence type="ECO:0000256" key="4">
    <source>
        <dbReference type="ARBA" id="ARBA00067747"/>
    </source>
</evidence>
<dbReference type="SUPFAM" id="SSF48179">
    <property type="entry name" value="6-phosphogluconate dehydrogenase C-terminal domain-like"/>
    <property type="match status" value="1"/>
</dbReference>
<keyword evidence="9" id="KW-1185">Reference proteome</keyword>
<dbReference type="SUPFAM" id="SSF51735">
    <property type="entry name" value="NAD(P)-binding Rossmann-fold domains"/>
    <property type="match status" value="1"/>
</dbReference>
<evidence type="ECO:0000259" key="6">
    <source>
        <dbReference type="Pfam" id="PF00725"/>
    </source>
</evidence>
<dbReference type="GO" id="GO:0070403">
    <property type="term" value="F:NAD+ binding"/>
    <property type="evidence" value="ECO:0007669"/>
    <property type="project" value="InterPro"/>
</dbReference>
<evidence type="ECO:0000256" key="2">
    <source>
        <dbReference type="ARBA" id="ARBA00009463"/>
    </source>
</evidence>
<gene>
    <name evidence="8" type="ORF">H8S55_11990</name>
</gene>
<dbReference type="InterPro" id="IPR013328">
    <property type="entry name" value="6PGD_dom2"/>
</dbReference>
<dbReference type="AlphaFoldDB" id="A0A8J6J5D0"/>
<dbReference type="GO" id="GO:0016616">
    <property type="term" value="F:oxidoreductase activity, acting on the CH-OH group of donors, NAD or NADP as acceptor"/>
    <property type="evidence" value="ECO:0007669"/>
    <property type="project" value="InterPro"/>
</dbReference>
<evidence type="ECO:0000256" key="5">
    <source>
        <dbReference type="PIRSR" id="PIRSR000105-1"/>
    </source>
</evidence>
<reference evidence="8" key="1">
    <citation type="submission" date="2020-08" db="EMBL/GenBank/DDBJ databases">
        <title>Genome public.</title>
        <authorList>
            <person name="Liu C."/>
            <person name="Sun Q."/>
        </authorList>
    </citation>
    <scope>NUCLEOTIDE SEQUENCE</scope>
    <source>
        <strain evidence="8">BX5</strain>
    </source>
</reference>
<dbReference type="EMBL" id="JACOPN010000009">
    <property type="protein sequence ID" value="MBC5718025.1"/>
    <property type="molecule type" value="Genomic_DNA"/>
</dbReference>
<evidence type="ECO:0000256" key="3">
    <source>
        <dbReference type="ARBA" id="ARBA00023002"/>
    </source>
</evidence>
<dbReference type="InterPro" id="IPR006176">
    <property type="entry name" value="3-OHacyl-CoA_DH_NAD-bd"/>
</dbReference>
<accession>A0A8J6J5D0</accession>
<sequence length="303" mass="32897">MAIQNIFVVGAGLMGSGIAQNAITSGFDVTLNDKQQAAVERAQVVIKKALAREVSKGRMTQEAMDEALTHLTVDSGMEGAKKADLVIEAIYENLEAKQAVFTELEDLCPAKTIFASNTSSISLTALAAATKRPSRVVGMHFFSPVPKMKLCEVIFGLLTEQEVLDDIKEVGERLGKTMILADDKPGFIVNRALLPMLNEACVVVGSFIGSVEDMDNGMKLGCNHPMGPLELADMVGLDILLNVMTVLSHEYGEKYHPSLLLRKMVTAGFLGRKSGAGFYIYEDGKKVGVNPVLQREHHFSEEH</sequence>
<dbReference type="Gene3D" id="3.40.50.720">
    <property type="entry name" value="NAD(P)-binding Rossmann-like Domain"/>
    <property type="match status" value="1"/>
</dbReference>
<name>A0A8J6J5D0_9FIRM</name>
<dbReference type="Pfam" id="PF00725">
    <property type="entry name" value="3HCDH"/>
    <property type="match status" value="1"/>
</dbReference>
<dbReference type="InterPro" id="IPR036291">
    <property type="entry name" value="NAD(P)-bd_dom_sf"/>
</dbReference>
<dbReference type="Proteomes" id="UP000602260">
    <property type="component" value="Unassembled WGS sequence"/>
</dbReference>
<dbReference type="PIRSF" id="PIRSF000105">
    <property type="entry name" value="HCDH"/>
    <property type="match status" value="1"/>
</dbReference>
<dbReference type="GO" id="GO:0006631">
    <property type="term" value="P:fatty acid metabolic process"/>
    <property type="evidence" value="ECO:0007669"/>
    <property type="project" value="InterPro"/>
</dbReference>
<dbReference type="Pfam" id="PF02737">
    <property type="entry name" value="3HCDH_N"/>
    <property type="match status" value="1"/>
</dbReference>
<comment type="caution">
    <text evidence="8">The sequence shown here is derived from an EMBL/GenBank/DDBJ whole genome shotgun (WGS) entry which is preliminary data.</text>
</comment>
<evidence type="ECO:0000256" key="1">
    <source>
        <dbReference type="ARBA" id="ARBA00005086"/>
    </source>
</evidence>
<dbReference type="RefSeq" id="WP_147563896.1">
    <property type="nucleotide sequence ID" value="NZ_JACOPN010000009.1"/>
</dbReference>
<evidence type="ECO:0000259" key="7">
    <source>
        <dbReference type="Pfam" id="PF02737"/>
    </source>
</evidence>
<proteinExistence type="inferred from homology"/>
<dbReference type="PANTHER" id="PTHR48075:SF5">
    <property type="entry name" value="3-HYDROXYBUTYRYL-COA DEHYDROGENASE"/>
    <property type="match status" value="1"/>
</dbReference>
<dbReference type="InterPro" id="IPR008927">
    <property type="entry name" value="6-PGluconate_DH-like_C_sf"/>
</dbReference>
<dbReference type="FunFam" id="3.40.50.720:FF:000009">
    <property type="entry name" value="Fatty oxidation complex, alpha subunit"/>
    <property type="match status" value="1"/>
</dbReference>
<comment type="similarity">
    <text evidence="2">Belongs to the 3-hydroxyacyl-CoA dehydrogenase family.</text>
</comment>
<protein>
    <recommendedName>
        <fullName evidence="4">3-hydroxybutyryl-CoA dehydrogenase</fullName>
    </recommendedName>
</protein>
<dbReference type="InterPro" id="IPR022694">
    <property type="entry name" value="3-OHacyl-CoA_DH"/>
</dbReference>
<dbReference type="Gene3D" id="1.10.1040.10">
    <property type="entry name" value="N-(1-d-carboxylethyl)-l-norvaline Dehydrogenase, domain 2"/>
    <property type="match status" value="1"/>
</dbReference>
<feature type="domain" description="3-hydroxyacyl-CoA dehydrogenase C-terminal" evidence="6">
    <location>
        <begin position="186"/>
        <end position="281"/>
    </location>
</feature>
<organism evidence="8 9">
    <name type="scientific">Flintibacter faecis</name>
    <dbReference type="NCBI Taxonomy" id="2763047"/>
    <lineage>
        <taxon>Bacteria</taxon>
        <taxon>Bacillati</taxon>
        <taxon>Bacillota</taxon>
        <taxon>Clostridia</taxon>
        <taxon>Eubacteriales</taxon>
        <taxon>Flintibacter</taxon>
    </lineage>
</organism>
<feature type="domain" description="3-hydroxyacyl-CoA dehydrogenase NAD binding" evidence="7">
    <location>
        <begin position="6"/>
        <end position="183"/>
    </location>
</feature>
<dbReference type="InterPro" id="IPR006108">
    <property type="entry name" value="3HC_DH_C"/>
</dbReference>
<comment type="pathway">
    <text evidence="1">Lipid metabolism; butanoate metabolism.</text>
</comment>
<dbReference type="PANTHER" id="PTHR48075">
    <property type="entry name" value="3-HYDROXYACYL-COA DEHYDROGENASE FAMILY PROTEIN"/>
    <property type="match status" value="1"/>
</dbReference>
<evidence type="ECO:0000313" key="9">
    <source>
        <dbReference type="Proteomes" id="UP000602260"/>
    </source>
</evidence>
<evidence type="ECO:0000313" key="8">
    <source>
        <dbReference type="EMBL" id="MBC5718025.1"/>
    </source>
</evidence>
<feature type="site" description="Important for catalytic activity" evidence="5">
    <location>
        <position position="140"/>
    </location>
</feature>
<keyword evidence="3" id="KW-0560">Oxidoreductase</keyword>